<keyword evidence="3" id="KW-1185">Reference proteome</keyword>
<evidence type="ECO:0000313" key="2">
    <source>
        <dbReference type="EMBL" id="EMD68138.1"/>
    </source>
</evidence>
<gene>
    <name evidence="2" type="ORF">COCSADRAFT_178029</name>
</gene>
<feature type="region of interest" description="Disordered" evidence="1">
    <location>
        <begin position="90"/>
        <end position="113"/>
    </location>
</feature>
<dbReference type="Proteomes" id="UP000016934">
    <property type="component" value="Unassembled WGS sequence"/>
</dbReference>
<proteinExistence type="predicted"/>
<reference evidence="3" key="2">
    <citation type="journal article" date="2013" name="PLoS Genet.">
        <title>Comparative genome structure, secondary metabolite, and effector coding capacity across Cochliobolus pathogens.</title>
        <authorList>
            <person name="Condon B.J."/>
            <person name="Leng Y."/>
            <person name="Wu D."/>
            <person name="Bushley K.E."/>
            <person name="Ohm R.A."/>
            <person name="Otillar R."/>
            <person name="Martin J."/>
            <person name="Schackwitz W."/>
            <person name="Grimwood J."/>
            <person name="MohdZainudin N."/>
            <person name="Xue C."/>
            <person name="Wang R."/>
            <person name="Manning V.A."/>
            <person name="Dhillon B."/>
            <person name="Tu Z.J."/>
            <person name="Steffenson B.J."/>
            <person name="Salamov A."/>
            <person name="Sun H."/>
            <person name="Lowry S."/>
            <person name="LaButti K."/>
            <person name="Han J."/>
            <person name="Copeland A."/>
            <person name="Lindquist E."/>
            <person name="Barry K."/>
            <person name="Schmutz J."/>
            <person name="Baker S.E."/>
            <person name="Ciuffetti L.M."/>
            <person name="Grigoriev I.V."/>
            <person name="Zhong S."/>
            <person name="Turgeon B.G."/>
        </authorList>
    </citation>
    <scope>NUCLEOTIDE SEQUENCE [LARGE SCALE GENOMIC DNA]</scope>
    <source>
        <strain evidence="3">ND90Pr / ATCC 201652</strain>
    </source>
</reference>
<accession>M2SLU7</accession>
<dbReference type="OrthoDB" id="3695696at2759"/>
<evidence type="ECO:0000313" key="3">
    <source>
        <dbReference type="Proteomes" id="UP000016934"/>
    </source>
</evidence>
<dbReference type="AlphaFoldDB" id="M2SLU7"/>
<feature type="region of interest" description="Disordered" evidence="1">
    <location>
        <begin position="1"/>
        <end position="24"/>
    </location>
</feature>
<dbReference type="GeneID" id="19133118"/>
<evidence type="ECO:0000256" key="1">
    <source>
        <dbReference type="SAM" id="MobiDB-lite"/>
    </source>
</evidence>
<dbReference type="KEGG" id="bsc:COCSADRAFT_178029"/>
<reference evidence="2 3" key="1">
    <citation type="journal article" date="2012" name="PLoS Pathog.">
        <title>Diverse lifestyles and strategies of plant pathogenesis encoded in the genomes of eighteen Dothideomycetes fungi.</title>
        <authorList>
            <person name="Ohm R.A."/>
            <person name="Feau N."/>
            <person name="Henrissat B."/>
            <person name="Schoch C.L."/>
            <person name="Horwitz B.A."/>
            <person name="Barry K.W."/>
            <person name="Condon B.J."/>
            <person name="Copeland A.C."/>
            <person name="Dhillon B."/>
            <person name="Glaser F."/>
            <person name="Hesse C.N."/>
            <person name="Kosti I."/>
            <person name="LaButti K."/>
            <person name="Lindquist E.A."/>
            <person name="Lucas S."/>
            <person name="Salamov A.A."/>
            <person name="Bradshaw R.E."/>
            <person name="Ciuffetti L."/>
            <person name="Hamelin R.C."/>
            <person name="Kema G.H.J."/>
            <person name="Lawrence C."/>
            <person name="Scott J.A."/>
            <person name="Spatafora J.W."/>
            <person name="Turgeon B.G."/>
            <person name="de Wit P.J.G.M."/>
            <person name="Zhong S."/>
            <person name="Goodwin S.B."/>
            <person name="Grigoriev I.V."/>
        </authorList>
    </citation>
    <scope>NUCLEOTIDE SEQUENCE [LARGE SCALE GENOMIC DNA]</scope>
    <source>
        <strain evidence="3">ND90Pr / ATCC 201652</strain>
    </source>
</reference>
<organism evidence="2 3">
    <name type="scientific">Cochliobolus sativus (strain ND90Pr / ATCC 201652)</name>
    <name type="common">Common root rot and spot blotch fungus</name>
    <name type="synonym">Bipolaris sorokiniana</name>
    <dbReference type="NCBI Taxonomy" id="665912"/>
    <lineage>
        <taxon>Eukaryota</taxon>
        <taxon>Fungi</taxon>
        <taxon>Dikarya</taxon>
        <taxon>Ascomycota</taxon>
        <taxon>Pezizomycotina</taxon>
        <taxon>Dothideomycetes</taxon>
        <taxon>Pleosporomycetidae</taxon>
        <taxon>Pleosporales</taxon>
        <taxon>Pleosporineae</taxon>
        <taxon>Pleosporaceae</taxon>
        <taxon>Bipolaris</taxon>
    </lineage>
</organism>
<dbReference type="HOGENOM" id="CLU_514792_0_0_1"/>
<sequence>MYKDEVLHTSWKSSHHQHPIPPSLPFHRSRRLKITHFHLQFNTPSRSFFSQTFHSHFFQLFPTTFNMHPSTIAAILAFTAGMTVNAVPVVRPEGTPEPPADKPRTTLENSRAQPQLSELAEDEFTIPSVGKRDHPPRPFTVCNNSGGPSIAIPCISPELAEQINRGSSAVPRTGVNARAIKRDSRRLFGNDGGVGSIGILIGPTAEEMLERKKQAGFRKEKRDHRAIIGDEGIRLGWDPIPSLDGEVLPAFGAQKRDPQVIDAGFGFDAGVTIDPSTITGGLKKLIPGQKEKRDPQVIDAGFGFDAGVTIDPSTIAENVKQFIPGQKEKRDPQVIDAGFGFDAGVTIDPSTITGGLKKLIPGQKAKRDPQIDAGFGFDAGVTIDPSTITGGLKKLIPGQKAKRDPQIDAGFGFDAGIIIDPIARPGHLTRLLPRQKAKRDPQNRGKGHVFGKIAEGVAGGIGAIADGFTIHQALQGKPA</sequence>
<protein>
    <submittedName>
        <fullName evidence="2">Uncharacterized protein</fullName>
    </submittedName>
</protein>
<dbReference type="STRING" id="665912.M2SLU7"/>
<name>M2SLU7_COCSN</name>
<dbReference type="OMA" id="KRDPQVI"/>
<dbReference type="EMBL" id="KB445638">
    <property type="protein sequence ID" value="EMD68138.1"/>
    <property type="molecule type" value="Genomic_DNA"/>
</dbReference>
<dbReference type="RefSeq" id="XP_007695825.1">
    <property type="nucleotide sequence ID" value="XM_007697635.1"/>
</dbReference>